<evidence type="ECO:0000313" key="1">
    <source>
        <dbReference type="EMBL" id="QBJ02576.1"/>
    </source>
</evidence>
<protein>
    <submittedName>
        <fullName evidence="1">Uncharacterized protein</fullName>
    </submittedName>
</protein>
<accession>A0A481W4E1</accession>
<organism evidence="1 2">
    <name type="scientific">Pseudomonas phage Psa21</name>
    <dbReference type="NCBI Taxonomy" id="2530023"/>
    <lineage>
        <taxon>Viruses</taxon>
        <taxon>Duplodnaviria</taxon>
        <taxon>Heunggongvirae</taxon>
        <taxon>Uroviricota</taxon>
        <taxon>Caudoviricetes</taxon>
        <taxon>Chimalliviridae</taxon>
        <taxon>Tepukevirus</taxon>
        <taxon>Tepukevirus Psa21</taxon>
    </lineage>
</organism>
<proteinExistence type="predicted"/>
<name>A0A481W4E1_9CAUD</name>
<gene>
    <name evidence="1" type="ORF">PSA21_46</name>
</gene>
<keyword evidence="2" id="KW-1185">Reference proteome</keyword>
<evidence type="ECO:0000313" key="2">
    <source>
        <dbReference type="Proteomes" id="UP000294134"/>
    </source>
</evidence>
<dbReference type="EMBL" id="MK552327">
    <property type="protein sequence ID" value="QBJ02576.1"/>
    <property type="molecule type" value="Genomic_DNA"/>
</dbReference>
<sequence length="49" mass="5680">MVLFPPAFMMPYRPKSKAQIALEEKQAMAATIMAKLATFQPKKKRRKKK</sequence>
<dbReference type="Proteomes" id="UP000294134">
    <property type="component" value="Segment"/>
</dbReference>
<reference evidence="1 2" key="1">
    <citation type="submission" date="2019-02" db="EMBL/GenBank/DDBJ databases">
        <authorList>
            <person name="Frampton R.A."/>
            <person name="Wojtus J.K."/>
            <person name="Fineran P.C."/>
            <person name="Hendrickson H.L."/>
        </authorList>
    </citation>
    <scope>NUCLEOTIDE SEQUENCE [LARGE SCALE GENOMIC DNA]</scope>
</reference>